<gene>
    <name evidence="1" type="ORF">GGH94_005562</name>
</gene>
<evidence type="ECO:0000313" key="2">
    <source>
        <dbReference type="Proteomes" id="UP001140074"/>
    </source>
</evidence>
<keyword evidence="2" id="KW-1185">Reference proteome</keyword>
<sequence length="200" mass="21359">MAGAVIDPNQSDGISSTRSAALLAISAARVEARIAAALKIEWSKSNVKELCKLRSLETSLKAPIIEMPTAVDVVNFIRKVRTPKVEINPRGADRSSWHYGYSRKKCGVYSGNGNLVIVICNKSEQITPSTGEEPLAALGAGTEQPATSHTDAINCEHIVSQAGTVDGEQFVAPEASSRWPITMPDTNVEILKLPANEGYG</sequence>
<dbReference type="Proteomes" id="UP001140074">
    <property type="component" value="Unassembled WGS sequence"/>
</dbReference>
<evidence type="ECO:0000313" key="1">
    <source>
        <dbReference type="EMBL" id="KAJ2860372.1"/>
    </source>
</evidence>
<comment type="caution">
    <text evidence="1">The sequence shown here is derived from an EMBL/GenBank/DDBJ whole genome shotgun (WGS) entry which is preliminary data.</text>
</comment>
<accession>A0A9W8M2I7</accession>
<proteinExistence type="predicted"/>
<organism evidence="1 2">
    <name type="scientific">Coemansia aciculifera</name>
    <dbReference type="NCBI Taxonomy" id="417176"/>
    <lineage>
        <taxon>Eukaryota</taxon>
        <taxon>Fungi</taxon>
        <taxon>Fungi incertae sedis</taxon>
        <taxon>Zoopagomycota</taxon>
        <taxon>Kickxellomycotina</taxon>
        <taxon>Kickxellomycetes</taxon>
        <taxon>Kickxellales</taxon>
        <taxon>Kickxellaceae</taxon>
        <taxon>Coemansia</taxon>
    </lineage>
</organism>
<protein>
    <submittedName>
        <fullName evidence="1">Uncharacterized protein</fullName>
    </submittedName>
</protein>
<dbReference type="EMBL" id="JANBUY010000303">
    <property type="protein sequence ID" value="KAJ2860372.1"/>
    <property type="molecule type" value="Genomic_DNA"/>
</dbReference>
<name>A0A9W8M2I7_9FUNG</name>
<dbReference type="AlphaFoldDB" id="A0A9W8M2I7"/>
<reference evidence="1" key="1">
    <citation type="submission" date="2022-07" db="EMBL/GenBank/DDBJ databases">
        <title>Phylogenomic reconstructions and comparative analyses of Kickxellomycotina fungi.</title>
        <authorList>
            <person name="Reynolds N.K."/>
            <person name="Stajich J.E."/>
            <person name="Barry K."/>
            <person name="Grigoriev I.V."/>
            <person name="Crous P."/>
            <person name="Smith M.E."/>
        </authorList>
    </citation>
    <scope>NUCLEOTIDE SEQUENCE</scope>
    <source>
        <strain evidence="1">RSA 476</strain>
    </source>
</reference>